<feature type="region of interest" description="Disordered" evidence="1">
    <location>
        <begin position="42"/>
        <end position="71"/>
    </location>
</feature>
<dbReference type="EMBL" id="UINC01090606">
    <property type="protein sequence ID" value="SVC42700.1"/>
    <property type="molecule type" value="Genomic_DNA"/>
</dbReference>
<proteinExistence type="predicted"/>
<name>A0A382M1P1_9ZZZZ</name>
<feature type="non-terminal residue" evidence="2">
    <location>
        <position position="1"/>
    </location>
</feature>
<protein>
    <submittedName>
        <fullName evidence="2">Uncharacterized protein</fullName>
    </submittedName>
</protein>
<evidence type="ECO:0000256" key="1">
    <source>
        <dbReference type="SAM" id="MobiDB-lite"/>
    </source>
</evidence>
<feature type="non-terminal residue" evidence="2">
    <location>
        <position position="71"/>
    </location>
</feature>
<sequence length="71" mass="8600">LRGLQPAWWFRRHPRLRSPSRNLRLPSRLPRRLRSIRLSRCRRHEPPRGSADRSVAFCPPFRSSSRRSLRM</sequence>
<reference evidence="2" key="1">
    <citation type="submission" date="2018-05" db="EMBL/GenBank/DDBJ databases">
        <authorList>
            <person name="Lanie J.A."/>
            <person name="Ng W.-L."/>
            <person name="Kazmierczak K.M."/>
            <person name="Andrzejewski T.M."/>
            <person name="Davidsen T.M."/>
            <person name="Wayne K.J."/>
            <person name="Tettelin H."/>
            <person name="Glass J.I."/>
            <person name="Rusch D."/>
            <person name="Podicherti R."/>
            <person name="Tsui H.-C.T."/>
            <person name="Winkler M.E."/>
        </authorList>
    </citation>
    <scope>NUCLEOTIDE SEQUENCE</scope>
</reference>
<organism evidence="2">
    <name type="scientific">marine metagenome</name>
    <dbReference type="NCBI Taxonomy" id="408172"/>
    <lineage>
        <taxon>unclassified sequences</taxon>
        <taxon>metagenomes</taxon>
        <taxon>ecological metagenomes</taxon>
    </lineage>
</organism>
<evidence type="ECO:0000313" key="2">
    <source>
        <dbReference type="EMBL" id="SVC42700.1"/>
    </source>
</evidence>
<accession>A0A382M1P1</accession>
<gene>
    <name evidence="2" type="ORF">METZ01_LOCUS295554</name>
</gene>
<dbReference type="AlphaFoldDB" id="A0A382M1P1"/>